<dbReference type="SMART" id="SM00515">
    <property type="entry name" value="eIF5C"/>
    <property type="match status" value="1"/>
</dbReference>
<evidence type="ECO:0000256" key="3">
    <source>
        <dbReference type="ARBA" id="ARBA00022741"/>
    </source>
</evidence>
<dbReference type="GO" id="GO:0001732">
    <property type="term" value="P:formation of cytoplasmic translation initiation complex"/>
    <property type="evidence" value="ECO:0007669"/>
    <property type="project" value="TreeGrafter"/>
</dbReference>
<evidence type="ECO:0000256" key="6">
    <source>
        <dbReference type="SAM" id="MobiDB-lite"/>
    </source>
</evidence>
<dbReference type="GO" id="GO:0071074">
    <property type="term" value="F:eukaryotic initiation factor eIF2 binding"/>
    <property type="evidence" value="ECO:0007669"/>
    <property type="project" value="TreeGrafter"/>
</dbReference>
<dbReference type="InterPro" id="IPR003307">
    <property type="entry name" value="W2_domain"/>
</dbReference>
<feature type="domain" description="W2" evidence="7">
    <location>
        <begin position="289"/>
        <end position="452"/>
    </location>
</feature>
<dbReference type="CDD" id="cd11561">
    <property type="entry name" value="W2_eIF5"/>
    <property type="match status" value="1"/>
</dbReference>
<comment type="similarity">
    <text evidence="1">Belongs to the eIF-2-beta/eIF-5 family.</text>
</comment>
<dbReference type="OrthoDB" id="10250831at2759"/>
<dbReference type="Pfam" id="PF01873">
    <property type="entry name" value="eIF-5_eIF-2B"/>
    <property type="match status" value="1"/>
</dbReference>
<keyword evidence="3" id="KW-0547">Nucleotide-binding</keyword>
<keyword evidence="9" id="KW-1185">Reference proteome</keyword>
<dbReference type="SUPFAM" id="SSF75689">
    <property type="entry name" value="Zinc-binding domain of translation initiation factor 2 beta"/>
    <property type="match status" value="1"/>
</dbReference>
<dbReference type="Pfam" id="PF02020">
    <property type="entry name" value="W2"/>
    <property type="match status" value="1"/>
</dbReference>
<reference evidence="9" key="1">
    <citation type="journal article" date="2015" name="PLoS Genet.">
        <title>Genome Sequence and Transcriptome Analyses of Chrysochromulina tobin: Metabolic Tools for Enhanced Algal Fitness in the Prominent Order Prymnesiales (Haptophyceae).</title>
        <authorList>
            <person name="Hovde B.T."/>
            <person name="Deodato C.R."/>
            <person name="Hunsperger H.M."/>
            <person name="Ryken S.A."/>
            <person name="Yost W."/>
            <person name="Jha R.K."/>
            <person name="Patterson J."/>
            <person name="Monnat R.J. Jr."/>
            <person name="Barlow S.B."/>
            <person name="Starkenburg S.R."/>
            <person name="Cattolico R.A."/>
        </authorList>
    </citation>
    <scope>NUCLEOTIDE SEQUENCE</scope>
    <source>
        <strain evidence="9">CCMP291</strain>
    </source>
</reference>
<dbReference type="PANTHER" id="PTHR23001">
    <property type="entry name" value="EUKARYOTIC TRANSLATION INITIATION FACTOR"/>
    <property type="match status" value="1"/>
</dbReference>
<dbReference type="InterPro" id="IPR016024">
    <property type="entry name" value="ARM-type_fold"/>
</dbReference>
<evidence type="ECO:0000256" key="1">
    <source>
        <dbReference type="ARBA" id="ARBA00010397"/>
    </source>
</evidence>
<dbReference type="SUPFAM" id="SSF100966">
    <property type="entry name" value="Translation initiation factor 2 beta, aIF2beta, N-terminal domain"/>
    <property type="match status" value="1"/>
</dbReference>
<feature type="compositionally biased region" description="Low complexity" evidence="6">
    <location>
        <begin position="208"/>
        <end position="218"/>
    </location>
</feature>
<dbReference type="Gene3D" id="2.20.25.350">
    <property type="match status" value="1"/>
</dbReference>
<dbReference type="GO" id="GO:0005829">
    <property type="term" value="C:cytosol"/>
    <property type="evidence" value="ECO:0007669"/>
    <property type="project" value="TreeGrafter"/>
</dbReference>
<sequence length="457" mass="50129">MLNIGGGDDPAYRYKMPPVVGKKEGIGNGKKTVYVNATEVGKALKRPGQYLVKYCAVELGAVSTWDKEQGSGTVNGWHDTAVLQERTNKFIKEWVLCPRCKLPETTMELGSGKKSKDIFFDCKACGYHGVADMMHKLAAFILNNPPDSKGGILEKTADGGKKTKEDRKAAKAAKKGKDKDDDEDEDDEPMKDEGTSGNLTSNRDKLAKQAALGAQADKAVVEDDDDGEDDDGDWAMDTSADAVKAREAKAQESFEKIEAATKALDISDPEPAKKEKKKKAVPDEDKFGDEEEIEALRQVIAVKVRAAMVSSAEGDTAAAISSLMAIAKEHDIGPIDLFGFLLAEFNETAVKQLSTHKTVLTKLMKAAPDKKKTQKFILGQVEELLGERQKDALLKKTPVFLKAMYDIDLLDEETIVKWFDKGSKKKLGKAVREAAEPFVNWLKEADEDDDDDDDDDE</sequence>
<keyword evidence="4" id="KW-0648">Protein biosynthesis</keyword>
<name>A0A0M0K408_9EUKA</name>
<proteinExistence type="inferred from homology"/>
<dbReference type="InterPro" id="IPR045196">
    <property type="entry name" value="IF2/IF5"/>
</dbReference>
<feature type="region of interest" description="Disordered" evidence="6">
    <location>
        <begin position="148"/>
        <end position="235"/>
    </location>
</feature>
<dbReference type="InterPro" id="IPR002735">
    <property type="entry name" value="Transl_init_fac_IF2/IF5_dom"/>
</dbReference>
<feature type="compositionally biased region" description="Acidic residues" evidence="6">
    <location>
        <begin position="180"/>
        <end position="190"/>
    </location>
</feature>
<comment type="caution">
    <text evidence="8">The sequence shown here is derived from an EMBL/GenBank/DDBJ whole genome shotgun (WGS) entry which is preliminary data.</text>
</comment>
<dbReference type="Proteomes" id="UP000037460">
    <property type="component" value="Unassembled WGS sequence"/>
</dbReference>
<keyword evidence="2 8" id="KW-0396">Initiation factor</keyword>
<evidence type="ECO:0000256" key="4">
    <source>
        <dbReference type="ARBA" id="ARBA00022917"/>
    </source>
</evidence>
<evidence type="ECO:0000313" key="8">
    <source>
        <dbReference type="EMBL" id="KOO33529.1"/>
    </source>
</evidence>
<evidence type="ECO:0000256" key="2">
    <source>
        <dbReference type="ARBA" id="ARBA00022540"/>
    </source>
</evidence>
<dbReference type="InterPro" id="IPR016189">
    <property type="entry name" value="Transl_init_fac_IF2/IF5_N"/>
</dbReference>
<dbReference type="SMART" id="SM00653">
    <property type="entry name" value="eIF2B_5"/>
    <property type="match status" value="1"/>
</dbReference>
<organism evidence="8 9">
    <name type="scientific">Chrysochromulina tobinii</name>
    <dbReference type="NCBI Taxonomy" id="1460289"/>
    <lineage>
        <taxon>Eukaryota</taxon>
        <taxon>Haptista</taxon>
        <taxon>Haptophyta</taxon>
        <taxon>Prymnesiophyceae</taxon>
        <taxon>Prymnesiales</taxon>
        <taxon>Chrysochromulinaceae</taxon>
        <taxon>Chrysochromulina</taxon>
    </lineage>
</organism>
<accession>A0A0M0K408</accession>
<evidence type="ECO:0000259" key="7">
    <source>
        <dbReference type="PROSITE" id="PS51363"/>
    </source>
</evidence>
<dbReference type="GO" id="GO:0003743">
    <property type="term" value="F:translation initiation factor activity"/>
    <property type="evidence" value="ECO:0007669"/>
    <property type="project" value="UniProtKB-KW"/>
</dbReference>
<dbReference type="PANTHER" id="PTHR23001:SF7">
    <property type="entry name" value="EUKARYOTIC TRANSLATION INITIATION FACTOR 5"/>
    <property type="match status" value="1"/>
</dbReference>
<dbReference type="SUPFAM" id="SSF48371">
    <property type="entry name" value="ARM repeat"/>
    <property type="match status" value="1"/>
</dbReference>
<gene>
    <name evidence="8" type="ORF">Ctob_013279</name>
</gene>
<feature type="compositionally biased region" description="Basic and acidic residues" evidence="6">
    <location>
        <begin position="155"/>
        <end position="179"/>
    </location>
</feature>
<dbReference type="InterPro" id="IPR016190">
    <property type="entry name" value="Transl_init_fac_IF2/IF5_Zn-bd"/>
</dbReference>
<dbReference type="GO" id="GO:0005092">
    <property type="term" value="F:GDP-dissociation inhibitor activity"/>
    <property type="evidence" value="ECO:0007669"/>
    <property type="project" value="TreeGrafter"/>
</dbReference>
<dbReference type="Gene3D" id="1.25.40.180">
    <property type="match status" value="1"/>
</dbReference>
<dbReference type="EMBL" id="JWZX01001496">
    <property type="protein sequence ID" value="KOO33529.1"/>
    <property type="molecule type" value="Genomic_DNA"/>
</dbReference>
<dbReference type="PROSITE" id="PS51363">
    <property type="entry name" value="W2"/>
    <property type="match status" value="1"/>
</dbReference>
<keyword evidence="5" id="KW-0342">GTP-binding</keyword>
<dbReference type="Gene3D" id="3.30.30.170">
    <property type="match status" value="1"/>
</dbReference>
<dbReference type="FunFam" id="2.20.25.350:FF:000001">
    <property type="entry name" value="Eukaryotic translation initiation factor 5"/>
    <property type="match status" value="1"/>
</dbReference>
<dbReference type="AlphaFoldDB" id="A0A0M0K408"/>
<dbReference type="GO" id="GO:0005525">
    <property type="term" value="F:GTP binding"/>
    <property type="evidence" value="ECO:0007669"/>
    <property type="project" value="UniProtKB-KW"/>
</dbReference>
<evidence type="ECO:0000313" key="9">
    <source>
        <dbReference type="Proteomes" id="UP000037460"/>
    </source>
</evidence>
<feature type="compositionally biased region" description="Acidic residues" evidence="6">
    <location>
        <begin position="222"/>
        <end position="234"/>
    </location>
</feature>
<protein>
    <submittedName>
        <fullName evidence="8">Eukaryotic translation initiation factor 5</fullName>
    </submittedName>
</protein>
<evidence type="ECO:0000256" key="5">
    <source>
        <dbReference type="ARBA" id="ARBA00023134"/>
    </source>
</evidence>
<feature type="region of interest" description="Disordered" evidence="6">
    <location>
        <begin position="260"/>
        <end position="285"/>
    </location>
</feature>